<evidence type="ECO:0000259" key="7">
    <source>
        <dbReference type="PROSITE" id="PS50166"/>
    </source>
</evidence>
<evidence type="ECO:0000313" key="8">
    <source>
        <dbReference type="EMBL" id="ODV66238.1"/>
    </source>
</evidence>
<keyword evidence="4" id="KW-0963">Cytoplasm</keyword>
<evidence type="ECO:0000256" key="3">
    <source>
        <dbReference type="ARBA" id="ARBA00022448"/>
    </source>
</evidence>
<dbReference type="GO" id="GO:0006606">
    <property type="term" value="P:protein import into nucleus"/>
    <property type="evidence" value="ECO:0007669"/>
    <property type="project" value="EnsemblFungi"/>
</dbReference>
<comment type="subcellular location">
    <subcellularLocation>
        <location evidence="2">Cytoplasm</location>
    </subcellularLocation>
    <subcellularLocation>
        <location evidence="1">Nucleus</location>
    </subcellularLocation>
</comment>
<dbReference type="GO" id="GO:0005635">
    <property type="term" value="C:nuclear envelope"/>
    <property type="evidence" value="ECO:0007669"/>
    <property type="project" value="TreeGrafter"/>
</dbReference>
<dbReference type="RefSeq" id="XP_020075305.1">
    <property type="nucleotide sequence ID" value="XM_020223306.1"/>
</dbReference>
<accession>A0A1E4RG65</accession>
<dbReference type="PANTHER" id="PTHR10997">
    <property type="entry name" value="IMPORTIN-7, 8, 11"/>
    <property type="match status" value="1"/>
</dbReference>
<dbReference type="InterPro" id="IPR011989">
    <property type="entry name" value="ARM-like"/>
</dbReference>
<evidence type="ECO:0000313" key="9">
    <source>
        <dbReference type="Proteomes" id="UP000095085"/>
    </source>
</evidence>
<keyword evidence="6" id="KW-0539">Nucleus</keyword>
<keyword evidence="5" id="KW-0653">Protein transport</keyword>
<dbReference type="Pfam" id="PF03810">
    <property type="entry name" value="IBN_N"/>
    <property type="match status" value="1"/>
</dbReference>
<dbReference type="AlphaFoldDB" id="A0A1E4RG65"/>
<proteinExistence type="predicted"/>
<dbReference type="Proteomes" id="UP000095085">
    <property type="component" value="Unassembled WGS sequence"/>
</dbReference>
<dbReference type="InterPro" id="IPR001494">
    <property type="entry name" value="Importin-beta_N"/>
</dbReference>
<evidence type="ECO:0000256" key="6">
    <source>
        <dbReference type="ARBA" id="ARBA00023242"/>
    </source>
</evidence>
<dbReference type="InterPro" id="IPR016024">
    <property type="entry name" value="ARM-type_fold"/>
</dbReference>
<sequence>MDRDTLLGSLQGTLDASQQVRKQSEQQLHAFEEQAGFTAYLLDLIVDNSVPFGVQISAAIFFKNRIVNYWVLPENKAASKLFIQNEEKNLIKQKLIETLIKTYSNSKLKLSLSTALHNILSFEKWDELVPITKKLLSDTSNIDHVYTGLVCAYEYTKNYRWHGLDTSSGNSNPVLDDVAENLFPILESLTENLLKSDDSIPDEMLYLIVKIFKFTTYSALPKYLSNDPSKLGVWCHLQLIIINKPLPQSALDEEPHSRASHPRIKTVKWCFGNLHRLLNRHGGGFSTQNKDTNQFSHTFLSNFVPEILNAYWGIIESWSSKKIWLSEGSLYHLISFLEQLIESHAWSLIEDKLDAILKHVILPTLNANEETIELYEDETEEYVRRYLDMSRDANTSDIASINFVYRLSSKKFDSSINLVLSIVNDVFTRRNSNRSDPQTAMEVEGAFRVLSTISYKLDKSSSPVLGRVDQLLYSCVYPELSEDTLTKFPYLTARACDTLAMFNTKYSDEQILQQIFQAVVQCFQQDVQFPVKLTAIDAIRTLVNEDLVADHVAEQAPQLMETLLDMSKKIESDMLSSVMDSFVQKFAKNLEPYANQLSSRLAEQFLGLATELLNASSNDASSIDTTKEYQAAGILNTLVELVIATNSSPDVSTSIQSTLKPLVLFVLENSMISFITEALEILESLVSATQQMSPVLWELYQSAIDSFDTYAFEYFDIFVPFFEGVIIYGFKTDNVTIDTPHVQSLFKVCFSIVNNEDLEPVFAHSAFELIELSILSMNSRFASFLPTFLPNVFDTFQNLESIEAFDGHMLHHLSILRILFACLYIDPTTTIQFLNEKNFTNGFFKLWIQHSSDFQSVYGCKLQILASLAILCDINLNVFPQQDLIGEVTDLLMSNLEVLPLAIKARIELLAGETNPKVFDPEVDDDEYDAALYDDDFEADEAEMEALKRTPIDEINVFAVFCSKVSLMQQSDANRYQVCFGGLDDDQKELAQRIAEIDQQK</sequence>
<dbReference type="PROSITE" id="PS50166">
    <property type="entry name" value="IMPORTIN_B_NT"/>
    <property type="match status" value="1"/>
</dbReference>
<dbReference type="Gene3D" id="1.25.10.10">
    <property type="entry name" value="Leucine-rich Repeat Variant"/>
    <property type="match status" value="1"/>
</dbReference>
<dbReference type="STRING" id="984485.A0A1E4RG65"/>
<dbReference type="PANTHER" id="PTHR10997:SF28">
    <property type="entry name" value="IMPORTIN BETA SMX1"/>
    <property type="match status" value="1"/>
</dbReference>
<dbReference type="OrthoDB" id="760868at2759"/>
<dbReference type="InterPro" id="IPR013713">
    <property type="entry name" value="XPO2_central"/>
</dbReference>
<protein>
    <submittedName>
        <fullName evidence="8">ARM repeat-containing protein</fullName>
    </submittedName>
</protein>
<gene>
    <name evidence="8" type="ORF">HYPBUDRAFT_243101</name>
</gene>
<dbReference type="GeneID" id="30997855"/>
<dbReference type="SMART" id="SM00913">
    <property type="entry name" value="IBN_N"/>
    <property type="match status" value="1"/>
</dbReference>
<dbReference type="Pfam" id="PF08506">
    <property type="entry name" value="Cse1"/>
    <property type="match status" value="1"/>
</dbReference>
<feature type="domain" description="Importin N-terminal" evidence="7">
    <location>
        <begin position="24"/>
        <end position="101"/>
    </location>
</feature>
<dbReference type="SUPFAM" id="SSF48371">
    <property type="entry name" value="ARM repeat"/>
    <property type="match status" value="1"/>
</dbReference>
<dbReference type="GO" id="GO:0005829">
    <property type="term" value="C:cytosol"/>
    <property type="evidence" value="ECO:0007669"/>
    <property type="project" value="TreeGrafter"/>
</dbReference>
<name>A0A1E4RG65_9ASCO</name>
<dbReference type="GO" id="GO:0006406">
    <property type="term" value="P:mRNA export from nucleus"/>
    <property type="evidence" value="ECO:0007669"/>
    <property type="project" value="EnsemblFungi"/>
</dbReference>
<evidence type="ECO:0000256" key="1">
    <source>
        <dbReference type="ARBA" id="ARBA00004123"/>
    </source>
</evidence>
<dbReference type="GO" id="GO:0061608">
    <property type="term" value="F:nuclear import signal receptor activity"/>
    <property type="evidence" value="ECO:0007669"/>
    <property type="project" value="EnsemblFungi"/>
</dbReference>
<keyword evidence="3" id="KW-0813">Transport</keyword>
<dbReference type="EMBL" id="KV454543">
    <property type="protein sequence ID" value="ODV66238.1"/>
    <property type="molecule type" value="Genomic_DNA"/>
</dbReference>
<keyword evidence="9" id="KW-1185">Reference proteome</keyword>
<evidence type="ECO:0000256" key="2">
    <source>
        <dbReference type="ARBA" id="ARBA00004496"/>
    </source>
</evidence>
<reference evidence="9" key="1">
    <citation type="submission" date="2016-05" db="EMBL/GenBank/DDBJ databases">
        <title>Comparative genomics of biotechnologically important yeasts.</title>
        <authorList>
            <consortium name="DOE Joint Genome Institute"/>
            <person name="Riley R."/>
            <person name="Haridas S."/>
            <person name="Wolfe K.H."/>
            <person name="Lopes M.R."/>
            <person name="Hittinger C.T."/>
            <person name="Goker M."/>
            <person name="Salamov A."/>
            <person name="Wisecaver J."/>
            <person name="Long T.M."/>
            <person name="Aerts A.L."/>
            <person name="Barry K."/>
            <person name="Choi C."/>
            <person name="Clum A."/>
            <person name="Coughlan A.Y."/>
            <person name="Deshpande S."/>
            <person name="Douglass A.P."/>
            <person name="Hanson S.J."/>
            <person name="Klenk H.-P."/>
            <person name="Labutti K."/>
            <person name="Lapidus A."/>
            <person name="Lindquist E."/>
            <person name="Lipzen A."/>
            <person name="Meier-Kolthoff J.P."/>
            <person name="Ohm R.A."/>
            <person name="Otillar R.P."/>
            <person name="Pangilinan J."/>
            <person name="Peng Y."/>
            <person name="Rokas A."/>
            <person name="Rosa C.A."/>
            <person name="Scheuner C."/>
            <person name="Sibirny A.A."/>
            <person name="Slot J.C."/>
            <person name="Stielow J.B."/>
            <person name="Sun H."/>
            <person name="Kurtzman C.P."/>
            <person name="Blackwell M."/>
            <person name="Grigoriev I.V."/>
            <person name="Jeffries T.W."/>
        </authorList>
    </citation>
    <scope>NUCLEOTIDE SEQUENCE [LARGE SCALE GENOMIC DNA]</scope>
    <source>
        <strain evidence="9">NRRL Y-1933</strain>
    </source>
</reference>
<organism evidence="8 9">
    <name type="scientific">Hyphopichia burtonii NRRL Y-1933</name>
    <dbReference type="NCBI Taxonomy" id="984485"/>
    <lineage>
        <taxon>Eukaryota</taxon>
        <taxon>Fungi</taxon>
        <taxon>Dikarya</taxon>
        <taxon>Ascomycota</taxon>
        <taxon>Saccharomycotina</taxon>
        <taxon>Pichiomycetes</taxon>
        <taxon>Debaryomycetaceae</taxon>
        <taxon>Hyphopichia</taxon>
    </lineage>
</organism>
<evidence type="ECO:0000256" key="5">
    <source>
        <dbReference type="ARBA" id="ARBA00022927"/>
    </source>
</evidence>
<dbReference type="GO" id="GO:0031267">
    <property type="term" value="F:small GTPase binding"/>
    <property type="evidence" value="ECO:0007669"/>
    <property type="project" value="InterPro"/>
</dbReference>
<evidence type="ECO:0000256" key="4">
    <source>
        <dbReference type="ARBA" id="ARBA00022490"/>
    </source>
</evidence>